<dbReference type="GO" id="GO:0008233">
    <property type="term" value="F:peptidase activity"/>
    <property type="evidence" value="ECO:0007669"/>
    <property type="project" value="UniProtKB-KW"/>
</dbReference>
<dbReference type="PANTHER" id="PTHR39430:SF1">
    <property type="entry name" value="PROTEASE"/>
    <property type="match status" value="1"/>
</dbReference>
<evidence type="ECO:0000256" key="1">
    <source>
        <dbReference type="SAM" id="Phobius"/>
    </source>
</evidence>
<proteinExistence type="predicted"/>
<dbReference type="Pfam" id="PF02517">
    <property type="entry name" value="Rce1-like"/>
    <property type="match status" value="1"/>
</dbReference>
<name>A0ABV2PN06_9BACI</name>
<organism evidence="3 4">
    <name type="scientific">Lysinibacillus parviboronicapiens</name>
    <dbReference type="NCBI Taxonomy" id="436516"/>
    <lineage>
        <taxon>Bacteria</taxon>
        <taxon>Bacillati</taxon>
        <taxon>Bacillota</taxon>
        <taxon>Bacilli</taxon>
        <taxon>Bacillales</taxon>
        <taxon>Bacillaceae</taxon>
        <taxon>Lysinibacillus</taxon>
    </lineage>
</organism>
<comment type="caution">
    <text evidence="3">The sequence shown here is derived from an EMBL/GenBank/DDBJ whole genome shotgun (WGS) entry which is preliminary data.</text>
</comment>
<feature type="transmembrane region" description="Helical" evidence="1">
    <location>
        <begin position="80"/>
        <end position="106"/>
    </location>
</feature>
<feature type="domain" description="CAAX prenyl protease 2/Lysostaphin resistance protein A-like" evidence="2">
    <location>
        <begin position="122"/>
        <end position="223"/>
    </location>
</feature>
<keyword evidence="3" id="KW-0645">Protease</keyword>
<keyword evidence="1" id="KW-0812">Transmembrane</keyword>
<feature type="transmembrane region" description="Helical" evidence="1">
    <location>
        <begin position="118"/>
        <end position="135"/>
    </location>
</feature>
<dbReference type="PANTHER" id="PTHR39430">
    <property type="entry name" value="MEMBRANE-ASSOCIATED PROTEASE-RELATED"/>
    <property type="match status" value="1"/>
</dbReference>
<keyword evidence="4" id="KW-1185">Reference proteome</keyword>
<feature type="transmembrane region" description="Helical" evidence="1">
    <location>
        <begin position="40"/>
        <end position="59"/>
    </location>
</feature>
<sequence>MKWILFVLAGWLTLAGGLFLGSLSGDVAAQLFGLSRNAQLLVQGLVMSGLVVPIILYLYQRVYRMTGIKPKTPVYSWKRLYHFITGVLLAIALASLGFIIASLQGWIVIEKWHTPDQWFAALLINIIIAFFYEALPEELALRGLLYDVLRHRFVAWLAVLLQTMLFLSVPIAVSQIQALVGLAPGNVITMPYIILILCFGICLQLLRLLTGSLWTSIGFHLAYLEIARFAIWSYGNGAPRIITYHDTVLGLGGVFISIGMIVIGGIFVSLVTLGAKRFIVKTV</sequence>
<dbReference type="Proteomes" id="UP001549363">
    <property type="component" value="Unassembled WGS sequence"/>
</dbReference>
<evidence type="ECO:0000313" key="3">
    <source>
        <dbReference type="EMBL" id="MET4562331.1"/>
    </source>
</evidence>
<keyword evidence="1" id="KW-1133">Transmembrane helix</keyword>
<gene>
    <name evidence="3" type="ORF">ABIA69_003521</name>
</gene>
<dbReference type="GO" id="GO:0006508">
    <property type="term" value="P:proteolysis"/>
    <property type="evidence" value="ECO:0007669"/>
    <property type="project" value="UniProtKB-KW"/>
</dbReference>
<protein>
    <submittedName>
        <fullName evidence="3">Membrane protease YdiL (CAAX protease family)</fullName>
    </submittedName>
</protein>
<feature type="transmembrane region" description="Helical" evidence="1">
    <location>
        <begin position="188"/>
        <end position="206"/>
    </location>
</feature>
<accession>A0ABV2PN06</accession>
<feature type="transmembrane region" description="Helical" evidence="1">
    <location>
        <begin position="213"/>
        <end position="234"/>
    </location>
</feature>
<dbReference type="InterPro" id="IPR003675">
    <property type="entry name" value="Rce1/LyrA-like_dom"/>
</dbReference>
<keyword evidence="3" id="KW-0378">Hydrolase</keyword>
<reference evidence="3 4" key="1">
    <citation type="submission" date="2024-06" db="EMBL/GenBank/DDBJ databases">
        <title>Sorghum-associated microbial communities from plants grown in Nebraska, USA.</title>
        <authorList>
            <person name="Schachtman D."/>
        </authorList>
    </citation>
    <scope>NUCLEOTIDE SEQUENCE [LARGE SCALE GENOMIC DNA]</scope>
    <source>
        <strain evidence="3 4">736</strain>
    </source>
</reference>
<dbReference type="RefSeq" id="WP_354472454.1">
    <property type="nucleotide sequence ID" value="NZ_JBEPSB010000019.1"/>
</dbReference>
<evidence type="ECO:0000259" key="2">
    <source>
        <dbReference type="Pfam" id="PF02517"/>
    </source>
</evidence>
<feature type="transmembrane region" description="Helical" evidence="1">
    <location>
        <begin position="155"/>
        <end position="176"/>
    </location>
</feature>
<dbReference type="EMBL" id="JBEPSB010000019">
    <property type="protein sequence ID" value="MET4562331.1"/>
    <property type="molecule type" value="Genomic_DNA"/>
</dbReference>
<keyword evidence="1" id="KW-0472">Membrane</keyword>
<evidence type="ECO:0000313" key="4">
    <source>
        <dbReference type="Proteomes" id="UP001549363"/>
    </source>
</evidence>
<feature type="transmembrane region" description="Helical" evidence="1">
    <location>
        <begin position="254"/>
        <end position="275"/>
    </location>
</feature>